<proteinExistence type="predicted"/>
<dbReference type="Proteomes" id="UP000316095">
    <property type="component" value="Unassembled WGS sequence"/>
</dbReference>
<evidence type="ECO:0000313" key="6">
    <source>
        <dbReference type="EMBL" id="TWT61947.1"/>
    </source>
</evidence>
<reference evidence="6 7" key="1">
    <citation type="submission" date="2019-02" db="EMBL/GenBank/DDBJ databases">
        <title>Deep-cultivation of Planctomycetes and their phenomic and genomic characterization uncovers novel biology.</title>
        <authorList>
            <person name="Wiegand S."/>
            <person name="Jogler M."/>
            <person name="Boedeker C."/>
            <person name="Pinto D."/>
            <person name="Vollmers J."/>
            <person name="Rivas-Marin E."/>
            <person name="Kohn T."/>
            <person name="Peeters S.H."/>
            <person name="Heuer A."/>
            <person name="Rast P."/>
            <person name="Oberbeckmann S."/>
            <person name="Bunk B."/>
            <person name="Jeske O."/>
            <person name="Meyerdierks A."/>
            <person name="Storesund J.E."/>
            <person name="Kallscheuer N."/>
            <person name="Luecker S."/>
            <person name="Lage O.M."/>
            <person name="Pohl T."/>
            <person name="Merkel B.J."/>
            <person name="Hornburger P."/>
            <person name="Mueller R.-W."/>
            <person name="Bruemmer F."/>
            <person name="Labrenz M."/>
            <person name="Spormann A.M."/>
            <person name="Op Den Camp H."/>
            <person name="Overmann J."/>
            <person name="Amann R."/>
            <person name="Jetten M.S.M."/>
            <person name="Mascher T."/>
            <person name="Medema M.H."/>
            <person name="Devos D.P."/>
            <person name="Kaster A.-K."/>
            <person name="Ovreas L."/>
            <person name="Rohde M."/>
            <person name="Galperin M.Y."/>
            <person name="Jogler C."/>
        </authorList>
    </citation>
    <scope>NUCLEOTIDE SEQUENCE [LARGE SCALE GENOMIC DNA]</scope>
    <source>
        <strain evidence="6 7">Pan54</strain>
    </source>
</reference>
<dbReference type="InterPro" id="IPR016024">
    <property type="entry name" value="ARM-type_fold"/>
</dbReference>
<keyword evidence="2 4" id="KW-0479">Metal-binding</keyword>
<dbReference type="GO" id="GO:0020037">
    <property type="term" value="F:heme binding"/>
    <property type="evidence" value="ECO:0007669"/>
    <property type="project" value="InterPro"/>
</dbReference>
<evidence type="ECO:0000259" key="5">
    <source>
        <dbReference type="PROSITE" id="PS51007"/>
    </source>
</evidence>
<dbReference type="GO" id="GO:0046872">
    <property type="term" value="F:metal ion binding"/>
    <property type="evidence" value="ECO:0007669"/>
    <property type="project" value="UniProtKB-KW"/>
</dbReference>
<dbReference type="SUPFAM" id="SSF63829">
    <property type="entry name" value="Calcium-dependent phosphotriesterase"/>
    <property type="match status" value="1"/>
</dbReference>
<keyword evidence="1 4" id="KW-0349">Heme</keyword>
<keyword evidence="3 4" id="KW-0408">Iron</keyword>
<dbReference type="Pfam" id="PF00034">
    <property type="entry name" value="Cytochrom_C"/>
    <property type="match status" value="1"/>
</dbReference>
<dbReference type="NCBIfam" id="TIGR02604">
    <property type="entry name" value="Piru_Ver_Nterm"/>
    <property type="match status" value="1"/>
</dbReference>
<dbReference type="InterPro" id="IPR013427">
    <property type="entry name" value="Haem-bd_dom_put"/>
</dbReference>
<organism evidence="6 7">
    <name type="scientific">Rubinisphaera italica</name>
    <dbReference type="NCBI Taxonomy" id="2527969"/>
    <lineage>
        <taxon>Bacteria</taxon>
        <taxon>Pseudomonadati</taxon>
        <taxon>Planctomycetota</taxon>
        <taxon>Planctomycetia</taxon>
        <taxon>Planctomycetales</taxon>
        <taxon>Planctomycetaceae</taxon>
        <taxon>Rubinisphaera</taxon>
    </lineage>
</organism>
<dbReference type="PANTHER" id="PTHR33546">
    <property type="entry name" value="LARGE, MULTIFUNCTIONAL SECRETED PROTEIN-RELATED"/>
    <property type="match status" value="1"/>
</dbReference>
<dbReference type="PANTHER" id="PTHR33546:SF1">
    <property type="entry name" value="LARGE, MULTIFUNCTIONAL SECRETED PROTEIN"/>
    <property type="match status" value="1"/>
</dbReference>
<sequence>MMRFECLRWSDEIHHWSWIALVFCMMLTCTIPQVRADPLDEIEVAEGFEISLVAAEPLVQDPVDFDWGPDGKLWVVEMADYPHGLDGKGSAGGRIRVLEDRDQNGSYETSTLFADQLQTPNGILRWRDGVLVTACPDILYLEDTDGDLKADVIEKLYSGFSEGNEQHRVNGLRWGLDNWIYLANGDSGGQILSHKTKETLNLAGFDLRIRPETGQMELVAGRTQYGRNRDDWGNWFGCNNPNPIFHFVLDERSLSRNPHLSPPPVRRDIRIGDSRVYPIGPIISHCDTKYRPVGAIPRFTSACGTMVYRDDLFGSDYKNVTFTSEPVYNIVHARRLTPDGATFQSHKLHEGEVEFFRSKNPWSRPAGLHVGPDGALYVADMIREVIEHPEWIDDELEKTLNVRSGEELGRIYRIAPVKTARRIFKPLNDLDTKSLVAALDSSSGWQRDQVQRMLIQRNDASATQLLHELLQNCDRPQTRLQALCTLDGMGLLSLKVTLGAVTDSHPGVRRHAIRCLNQFMPGAADEPTVSRTLADRTTDEPQVQLQLAYLLGECDAAWAGECLAALLKQVKADPYLVAGVLSSVHEENIAGLFANTRRQSSDPQLIGQLAAMSVKFGEVNAVSGWLGELSSNDSTWLTLRQWFDQLGSQTVSLWKKLPAEDVAQLEALLNQARTRVNDGNRPMPERITAMQPLGYQPGHYSSDAELLSLLIDPQFDPRLQLAATVKLLEIPTEAVPKLVLKGWRGHSPEIRATILNGLLSRDGWISPLLTAMENGDIRPTSLSAEQRQRLTKHRSQEIRDRSEQLLGQVDADRAAVLNQYEPTIQLVDTGNRNTEKGRQLFVKNCSSCHQLDKTGQNIGPDLSRLLNRSADALLTAIIDPNRAVEAKYLQYQIVTRRGQVLTGILQEETASNLTLALSNGKSTVIPRSEIELMNGSQLSLMPVGLEKELSVDQLADVIAYVIDATSKASDDESQKTSE</sequence>
<keyword evidence="7" id="KW-1185">Reference proteome</keyword>
<comment type="caution">
    <text evidence="6">The sequence shown here is derived from an EMBL/GenBank/DDBJ whole genome shotgun (WGS) entry which is preliminary data.</text>
</comment>
<evidence type="ECO:0000256" key="1">
    <source>
        <dbReference type="ARBA" id="ARBA00022617"/>
    </source>
</evidence>
<evidence type="ECO:0000256" key="2">
    <source>
        <dbReference type="ARBA" id="ARBA00022723"/>
    </source>
</evidence>
<dbReference type="EMBL" id="SJPG01000001">
    <property type="protein sequence ID" value="TWT61947.1"/>
    <property type="molecule type" value="Genomic_DNA"/>
</dbReference>
<dbReference type="InterPro" id="IPR036909">
    <property type="entry name" value="Cyt_c-like_dom_sf"/>
</dbReference>
<gene>
    <name evidence="6" type="ORF">Pan54_26850</name>
</gene>
<dbReference type="SUPFAM" id="SSF48371">
    <property type="entry name" value="ARM repeat"/>
    <property type="match status" value="1"/>
</dbReference>
<feature type="domain" description="Cytochrome c" evidence="5">
    <location>
        <begin position="832"/>
        <end position="965"/>
    </location>
</feature>
<dbReference type="AlphaFoldDB" id="A0A5C5XFZ5"/>
<dbReference type="Gene3D" id="1.25.10.10">
    <property type="entry name" value="Leucine-rich Repeat Variant"/>
    <property type="match status" value="1"/>
</dbReference>
<dbReference type="InterPro" id="IPR011989">
    <property type="entry name" value="ARM-like"/>
</dbReference>
<dbReference type="Gene3D" id="2.120.10.30">
    <property type="entry name" value="TolB, C-terminal domain"/>
    <property type="match status" value="2"/>
</dbReference>
<evidence type="ECO:0000313" key="7">
    <source>
        <dbReference type="Proteomes" id="UP000316095"/>
    </source>
</evidence>
<dbReference type="NCBIfam" id="TIGR02603">
    <property type="entry name" value="CxxCH_TIGR02603"/>
    <property type="match status" value="1"/>
</dbReference>
<name>A0A5C5XFZ5_9PLAN</name>
<dbReference type="Gene3D" id="1.10.760.10">
    <property type="entry name" value="Cytochrome c-like domain"/>
    <property type="match status" value="1"/>
</dbReference>
<evidence type="ECO:0000256" key="4">
    <source>
        <dbReference type="PROSITE-ProRule" id="PRU00433"/>
    </source>
</evidence>
<dbReference type="InterPro" id="IPR011042">
    <property type="entry name" value="6-blade_b-propeller_TolB-like"/>
</dbReference>
<dbReference type="PROSITE" id="PS51007">
    <property type="entry name" value="CYTC"/>
    <property type="match status" value="1"/>
</dbReference>
<protein>
    <submittedName>
        <fullName evidence="6">Cytochrome c</fullName>
    </submittedName>
</protein>
<evidence type="ECO:0000256" key="3">
    <source>
        <dbReference type="ARBA" id="ARBA00023004"/>
    </source>
</evidence>
<dbReference type="Pfam" id="PF23500">
    <property type="entry name" value="DUF7133"/>
    <property type="match status" value="1"/>
</dbReference>
<dbReference type="RefSeq" id="WP_146503868.1">
    <property type="nucleotide sequence ID" value="NZ_SJPG01000001.1"/>
</dbReference>
<dbReference type="OrthoDB" id="230287at2"/>
<dbReference type="InterPro" id="IPR009056">
    <property type="entry name" value="Cyt_c-like_dom"/>
</dbReference>
<dbReference type="SUPFAM" id="SSF46626">
    <property type="entry name" value="Cytochrome c"/>
    <property type="match status" value="1"/>
</dbReference>
<dbReference type="InterPro" id="IPR055557">
    <property type="entry name" value="DUF7133"/>
</dbReference>
<accession>A0A5C5XFZ5</accession>
<dbReference type="GO" id="GO:0009055">
    <property type="term" value="F:electron transfer activity"/>
    <property type="evidence" value="ECO:0007669"/>
    <property type="project" value="InterPro"/>
</dbReference>
<dbReference type="InterPro" id="IPR013428">
    <property type="entry name" value="Membrane-bound_put_N"/>
</dbReference>